<dbReference type="PROSITE" id="PS51257">
    <property type="entry name" value="PROKAR_LIPOPROTEIN"/>
    <property type="match status" value="1"/>
</dbReference>
<dbReference type="Proteomes" id="UP001139103">
    <property type="component" value="Unassembled WGS sequence"/>
</dbReference>
<dbReference type="AlphaFoldDB" id="A0A9X1SEJ5"/>
<evidence type="ECO:0000256" key="1">
    <source>
        <dbReference type="SAM" id="SignalP"/>
    </source>
</evidence>
<reference evidence="2" key="1">
    <citation type="submission" date="2021-11" db="EMBL/GenBank/DDBJ databases">
        <title>Genome sequence.</title>
        <authorList>
            <person name="Sun Q."/>
        </authorList>
    </citation>
    <scope>NUCLEOTIDE SEQUENCE</scope>
    <source>
        <strain evidence="2">JC732</strain>
    </source>
</reference>
<keyword evidence="1" id="KW-0732">Signal</keyword>
<name>A0A9X1SEJ5_9BACT</name>
<evidence type="ECO:0000313" key="3">
    <source>
        <dbReference type="Proteomes" id="UP001139103"/>
    </source>
</evidence>
<protein>
    <recommendedName>
        <fullName evidence="4">Carboxypeptidase regulatory-like domain-containing protein</fullName>
    </recommendedName>
</protein>
<dbReference type="EMBL" id="JAJKFT010000002">
    <property type="protein sequence ID" value="MCC9627268.1"/>
    <property type="molecule type" value="Genomic_DNA"/>
</dbReference>
<evidence type="ECO:0000313" key="2">
    <source>
        <dbReference type="EMBL" id="MCC9627268.1"/>
    </source>
</evidence>
<feature type="signal peptide" evidence="1">
    <location>
        <begin position="1"/>
        <end position="24"/>
    </location>
</feature>
<evidence type="ECO:0008006" key="4">
    <source>
        <dbReference type="Google" id="ProtNLM"/>
    </source>
</evidence>
<keyword evidence="3" id="KW-1185">Reference proteome</keyword>
<gene>
    <name evidence="2" type="ORF">LOC68_02575</name>
</gene>
<proteinExistence type="predicted"/>
<dbReference type="RefSeq" id="WP_230215308.1">
    <property type="nucleotide sequence ID" value="NZ_JAJKFT010000002.1"/>
</dbReference>
<sequence>MYRNQLRSRSAPTLTFSLAALAIACLTGCGGEASRNPGVEVYPTKVKVTYKGGPIEGALVSLNSTEAQRSASGVTDAEGFAVLTTFDYGDGAIPGAHEVKISKDVMETVREANPDDPMSAAVVRPKHLLPQRYGAFKTSGLTASVTPGENQLDFELKD</sequence>
<comment type="caution">
    <text evidence="2">The sequence shown here is derived from an EMBL/GenBank/DDBJ whole genome shotgun (WGS) entry which is preliminary data.</text>
</comment>
<feature type="chain" id="PRO_5040918276" description="Carboxypeptidase regulatory-like domain-containing protein" evidence="1">
    <location>
        <begin position="25"/>
        <end position="158"/>
    </location>
</feature>
<accession>A0A9X1SEJ5</accession>
<organism evidence="2 3">
    <name type="scientific">Blastopirellula sediminis</name>
    <dbReference type="NCBI Taxonomy" id="2894196"/>
    <lineage>
        <taxon>Bacteria</taxon>
        <taxon>Pseudomonadati</taxon>
        <taxon>Planctomycetota</taxon>
        <taxon>Planctomycetia</taxon>
        <taxon>Pirellulales</taxon>
        <taxon>Pirellulaceae</taxon>
        <taxon>Blastopirellula</taxon>
    </lineage>
</organism>